<dbReference type="AlphaFoldDB" id="A0A814NHV9"/>
<dbReference type="PANTHER" id="PTHR42780:SF1">
    <property type="entry name" value="ISOLEUCINE--TRNA LIGASE, CYTOPLASMIC"/>
    <property type="match status" value="1"/>
</dbReference>
<dbReference type="GO" id="GO:0005524">
    <property type="term" value="F:ATP binding"/>
    <property type="evidence" value="ECO:0007669"/>
    <property type="project" value="InterPro"/>
</dbReference>
<reference evidence="1" key="1">
    <citation type="submission" date="2021-02" db="EMBL/GenBank/DDBJ databases">
        <authorList>
            <person name="Nowell W R."/>
        </authorList>
    </citation>
    <scope>NUCLEOTIDE SEQUENCE</scope>
</reference>
<organism evidence="1 2">
    <name type="scientific">Rotaria sordida</name>
    <dbReference type="NCBI Taxonomy" id="392033"/>
    <lineage>
        <taxon>Eukaryota</taxon>
        <taxon>Metazoa</taxon>
        <taxon>Spiralia</taxon>
        <taxon>Gnathifera</taxon>
        <taxon>Rotifera</taxon>
        <taxon>Eurotatoria</taxon>
        <taxon>Bdelloidea</taxon>
        <taxon>Philodinida</taxon>
        <taxon>Philodinidae</taxon>
        <taxon>Rotaria</taxon>
    </lineage>
</organism>
<dbReference type="OrthoDB" id="17400at2759"/>
<name>A0A814NHV9_9BILA</name>
<protein>
    <submittedName>
        <fullName evidence="1">Uncharacterized protein</fullName>
    </submittedName>
</protein>
<dbReference type="InterPro" id="IPR009080">
    <property type="entry name" value="tRNAsynth_Ia_anticodon-bd"/>
</dbReference>
<proteinExistence type="predicted"/>
<dbReference type="Gene3D" id="3.40.50.300">
    <property type="entry name" value="P-loop containing nucleotide triphosphate hydrolases"/>
    <property type="match status" value="1"/>
</dbReference>
<evidence type="ECO:0000313" key="2">
    <source>
        <dbReference type="Proteomes" id="UP000663882"/>
    </source>
</evidence>
<dbReference type="SUPFAM" id="SSF47323">
    <property type="entry name" value="Anticodon-binding domain of a subclass of class I aminoacyl-tRNA synthetases"/>
    <property type="match status" value="1"/>
</dbReference>
<dbReference type="GO" id="GO:0004822">
    <property type="term" value="F:isoleucine-tRNA ligase activity"/>
    <property type="evidence" value="ECO:0007669"/>
    <property type="project" value="InterPro"/>
</dbReference>
<evidence type="ECO:0000313" key="1">
    <source>
        <dbReference type="EMBL" id="CAF1093858.1"/>
    </source>
</evidence>
<sequence>MSSGVAASLRRVFLANQHHRLLIVSTCLIPQNHRTFSMQYKDTEKPAHPFDYVNKNYNFFRHYYLGGHYTLANIHDNTLFFHVESNFGVRRSDFVKRLANHIGFLPISKPDVDRMHFVDETGTINTRQFHNDYCLPRDYMPSPEEWHLNPNHHASVRLLRPLLQTMTYQLRMGLSHMFSTGQGIVMDRSYWSYYPILNILRDFGLISQDGYDFLLEYKVSIDYNFKMPRLIIFIDKDPQAIWEDLQKNGKVISNINPCCKSLETKCLFSFHHSLVNKDIERAVAAVQTVIGLGRIVRERKVVPMKYPLPEFVVIHKDASVLKDVESLEDFVREGLNVRKVTLSQNRELYGVEMRAEPNYPTLGKKAGAKVKSLTQQIRDMTDADIEKLLSKGQDESPLTTIDDVPIESEDIHIVYRVAKQTQYEATAEQGFVVLLDYTADASLKDEGLIHEITSRVQKLRKEAKLIPSDDITIYYSVEPQTSEIARVASEQREEVEAILKKPFVPLSNLTNKDNSNVVITKKLSDYQKQSKVYSLELLQTMDRMYKEEWLPRMSTYCHILQYNENEIKTLDDIVFDIEQLNFDDTNKFPDWRITVDVELERFRALLQDEHFWTRMFNSNRLLHLSEWWTEPNAQKSQQGLMKYDPRYYWTTNNWDIKPFFLRYQSWTRLPFY</sequence>
<comment type="caution">
    <text evidence="1">The sequence shown here is derived from an EMBL/GenBank/DDBJ whole genome shotgun (WGS) entry which is preliminary data.</text>
</comment>
<accession>A0A814NHV9</accession>
<dbReference type="InterPro" id="IPR023586">
    <property type="entry name" value="Ile-tRNA-ligase_type2"/>
</dbReference>
<dbReference type="Proteomes" id="UP000663882">
    <property type="component" value="Unassembled WGS sequence"/>
</dbReference>
<dbReference type="EMBL" id="CAJNOO010001089">
    <property type="protein sequence ID" value="CAF1093858.1"/>
    <property type="molecule type" value="Genomic_DNA"/>
</dbReference>
<dbReference type="InterPro" id="IPR027417">
    <property type="entry name" value="P-loop_NTPase"/>
</dbReference>
<gene>
    <name evidence="1" type="ORF">RFH988_LOCUS18951</name>
</gene>
<dbReference type="GO" id="GO:0006428">
    <property type="term" value="P:isoleucyl-tRNA aminoacylation"/>
    <property type="evidence" value="ECO:0007669"/>
    <property type="project" value="TreeGrafter"/>
</dbReference>
<dbReference type="PANTHER" id="PTHR42780">
    <property type="entry name" value="SOLEUCYL-TRNA SYNTHETASE"/>
    <property type="match status" value="1"/>
</dbReference>
<dbReference type="Pfam" id="PF19302">
    <property type="entry name" value="DUF5915"/>
    <property type="match status" value="1"/>
</dbReference>